<dbReference type="OrthoDB" id="9781616at2"/>
<evidence type="ECO:0000313" key="1">
    <source>
        <dbReference type="EMBL" id="SEM72944.1"/>
    </source>
</evidence>
<proteinExistence type="predicted"/>
<dbReference type="Proteomes" id="UP000198744">
    <property type="component" value="Unassembled WGS sequence"/>
</dbReference>
<reference evidence="1 2" key="1">
    <citation type="submission" date="2016-10" db="EMBL/GenBank/DDBJ databases">
        <authorList>
            <person name="de Groot N.N."/>
        </authorList>
    </citation>
    <scope>NUCLEOTIDE SEQUENCE [LARGE SCALE GENOMIC DNA]</scope>
    <source>
        <strain evidence="1 2">DSM 8423</strain>
    </source>
</reference>
<dbReference type="STRING" id="43775.SAMN04489760_13932"/>
<name>A0A1H8ASK7_9BACT</name>
<gene>
    <name evidence="1" type="ORF">SAMN04489760_13932</name>
</gene>
<sequence>MSVVIPFRALRPARSFVKDVASLPYDVLNRDEARALASGNPLSFLRVEKSEIDLEPPEGDVPEKIFAKARENLENLLSQGIMIQEETPCFYIYRQRMGAHEQTGIVGCASVAEYESGRIKKHELTRADKELERTRHVDTVNGQTGPVFLAYRSTEDLDRLVEGFKAGPPEYDFTADDGIVHTVWAVSDSTAVRNLAEGLKTLEALYIADGHHRAAAACSVCRLRRQNNPGHRGDEPYNYFLSVMFPHSQLRIMDYNRAVRDLHGLDREAFLGKVEEKFEILPDFSRKSPEAFHSFGMYLGGKWHQLVARENLWNEADPIGRLDVSILQTHLLEPVLGIMDPRTDQRIDFIGGIRGMAELERLVDSGNFAVAFSLFPTTLEQLMAVADAGLVMPPKSTWFEPKLRSGLFVHRLA</sequence>
<organism evidence="1 2">
    <name type="scientific">Syntrophus gentianae</name>
    <dbReference type="NCBI Taxonomy" id="43775"/>
    <lineage>
        <taxon>Bacteria</taxon>
        <taxon>Pseudomonadati</taxon>
        <taxon>Thermodesulfobacteriota</taxon>
        <taxon>Syntrophia</taxon>
        <taxon>Syntrophales</taxon>
        <taxon>Syntrophaceae</taxon>
        <taxon>Syntrophus</taxon>
    </lineage>
</organism>
<dbReference type="PIRSF" id="PIRSF033563">
    <property type="entry name" value="UCP033563"/>
    <property type="match status" value="1"/>
</dbReference>
<dbReference type="EMBL" id="FOBS01000039">
    <property type="protein sequence ID" value="SEM72944.1"/>
    <property type="molecule type" value="Genomic_DNA"/>
</dbReference>
<dbReference type="InterPro" id="IPR008323">
    <property type="entry name" value="UCP033563"/>
</dbReference>
<protein>
    <submittedName>
        <fullName evidence="1">Uncharacterized conserved protein, DUF1015 family</fullName>
    </submittedName>
</protein>
<keyword evidence="2" id="KW-1185">Reference proteome</keyword>
<dbReference type="PANTHER" id="PTHR36454:SF1">
    <property type="entry name" value="DUF1015 DOMAIN-CONTAINING PROTEIN"/>
    <property type="match status" value="1"/>
</dbReference>
<dbReference type="AlphaFoldDB" id="A0A1H8ASK7"/>
<evidence type="ECO:0000313" key="2">
    <source>
        <dbReference type="Proteomes" id="UP000198744"/>
    </source>
</evidence>
<dbReference type="PANTHER" id="PTHR36454">
    <property type="entry name" value="LMO2823 PROTEIN"/>
    <property type="match status" value="1"/>
</dbReference>
<accession>A0A1H8ASK7</accession>
<dbReference type="RefSeq" id="WP_093884739.1">
    <property type="nucleotide sequence ID" value="NZ_FOBS01000039.1"/>
</dbReference>
<dbReference type="Pfam" id="PF06245">
    <property type="entry name" value="DUF1015"/>
    <property type="match status" value="1"/>
</dbReference>